<feature type="region of interest" description="Disordered" evidence="1">
    <location>
        <begin position="1"/>
        <end position="26"/>
    </location>
</feature>
<name>A0A9W9C9P0_9PLEO</name>
<gene>
    <name evidence="3" type="ORF">N0V89_006591</name>
</gene>
<evidence type="ECO:0000256" key="1">
    <source>
        <dbReference type="SAM" id="MobiDB-lite"/>
    </source>
</evidence>
<feature type="transmembrane region" description="Helical" evidence="2">
    <location>
        <begin position="319"/>
        <end position="340"/>
    </location>
</feature>
<keyword evidence="2" id="KW-1133">Transmembrane helix</keyword>
<dbReference type="RefSeq" id="XP_056069608.1">
    <property type="nucleotide sequence ID" value="XM_056215361.1"/>
</dbReference>
<dbReference type="OrthoDB" id="3801569at2759"/>
<keyword evidence="4" id="KW-1185">Reference proteome</keyword>
<evidence type="ECO:0000313" key="3">
    <source>
        <dbReference type="EMBL" id="KAJ4351252.1"/>
    </source>
</evidence>
<comment type="caution">
    <text evidence="3">The sequence shown here is derived from an EMBL/GenBank/DDBJ whole genome shotgun (WGS) entry which is preliminary data.</text>
</comment>
<feature type="transmembrane region" description="Helical" evidence="2">
    <location>
        <begin position="352"/>
        <end position="371"/>
    </location>
</feature>
<reference evidence="3" key="1">
    <citation type="submission" date="2022-10" db="EMBL/GenBank/DDBJ databases">
        <title>Tapping the CABI collections for fungal endophytes: first genome assemblies for Collariella, Neodidymelliopsis, Ascochyta clinopodiicola, Didymella pomorum, Didymosphaeria variabile, Neocosmospora piperis and Neocucurbitaria cava.</title>
        <authorList>
            <person name="Hill R."/>
        </authorList>
    </citation>
    <scope>NUCLEOTIDE SEQUENCE</scope>
    <source>
        <strain evidence="3">IMI 356815</strain>
    </source>
</reference>
<sequence>MDAECATDNVWASPGHRRPNDNIPSQASLPQHHFVEPVAESTKKIIQNEAAADDDQQAEKMSNIGSKLCEARKTIAVKAWRARYALLVIFGYACWMILTLLMIDAAVVGVRGLLMPIHTSMTYRIGSIRSQQSFLLDKCQDLQEVHLHKRPFDTHLKCLTRAANIAQDHYADLAYHLSPVVAESTTKWAQSECDRIIFSPVPIPRTGWHILWKTFSDHAGAALYRCKDMVAGLVKVNSRRSKRPLRSTRTDLRSLPLGYHLDCNDVESLCRLSFRSPTSLTAPDTLIEEVKLMKTKRDIHRIIEACRQVNALIAAIRVLIPWMNFLVLVLTVIALDTVTLIEDIPPGLPWKIIGSFAAYLLSEVVFTWMYFWHLGIAHEQYRSSTTTTATYANFGAIFVCCAELGTTWWARSISFHRLLWAFREVRTIYFETSEESIRKIEMDFSGTSKSSKDGSTAEKLHEGVLLDENAVAEGDRADDTSETAPDRFASSVLHISPNSPLHEDVKRMREYLHQKQAMLKLKPKALRPHGDTLTEFVDNTSPSPNSDLGWTVVTSPGDETIMPPIMDDQHDDDEYRDAATEAVSVDEEETVKDCAANSG</sequence>
<accession>A0A9W9C9P0</accession>
<dbReference type="GeneID" id="80910121"/>
<feature type="region of interest" description="Disordered" evidence="1">
    <location>
        <begin position="565"/>
        <end position="599"/>
    </location>
</feature>
<proteinExistence type="predicted"/>
<feature type="transmembrane region" description="Helical" evidence="2">
    <location>
        <begin position="391"/>
        <end position="410"/>
    </location>
</feature>
<feature type="transmembrane region" description="Helical" evidence="2">
    <location>
        <begin position="82"/>
        <end position="103"/>
    </location>
</feature>
<dbReference type="AlphaFoldDB" id="A0A9W9C9P0"/>
<evidence type="ECO:0000256" key="2">
    <source>
        <dbReference type="SAM" id="Phobius"/>
    </source>
</evidence>
<evidence type="ECO:0000313" key="4">
    <source>
        <dbReference type="Proteomes" id="UP001140513"/>
    </source>
</evidence>
<keyword evidence="2" id="KW-0472">Membrane</keyword>
<keyword evidence="2" id="KW-0812">Transmembrane</keyword>
<protein>
    <submittedName>
        <fullName evidence="3">Uncharacterized protein</fullName>
    </submittedName>
</protein>
<organism evidence="3 4">
    <name type="scientific">Didymosphaeria variabile</name>
    <dbReference type="NCBI Taxonomy" id="1932322"/>
    <lineage>
        <taxon>Eukaryota</taxon>
        <taxon>Fungi</taxon>
        <taxon>Dikarya</taxon>
        <taxon>Ascomycota</taxon>
        <taxon>Pezizomycotina</taxon>
        <taxon>Dothideomycetes</taxon>
        <taxon>Pleosporomycetidae</taxon>
        <taxon>Pleosporales</taxon>
        <taxon>Massarineae</taxon>
        <taxon>Didymosphaeriaceae</taxon>
        <taxon>Didymosphaeria</taxon>
    </lineage>
</organism>
<dbReference type="EMBL" id="JAPEUX010000005">
    <property type="protein sequence ID" value="KAJ4351252.1"/>
    <property type="molecule type" value="Genomic_DNA"/>
</dbReference>
<dbReference type="Proteomes" id="UP001140513">
    <property type="component" value="Unassembled WGS sequence"/>
</dbReference>